<dbReference type="AlphaFoldDB" id="A0A5J4UP27"/>
<feature type="non-terminal residue" evidence="2">
    <location>
        <position position="1"/>
    </location>
</feature>
<gene>
    <name evidence="2" type="ORF">EZS28_032742</name>
</gene>
<evidence type="ECO:0000313" key="2">
    <source>
        <dbReference type="EMBL" id="KAA6371731.1"/>
    </source>
</evidence>
<evidence type="ECO:0000256" key="1">
    <source>
        <dbReference type="SAM" id="Phobius"/>
    </source>
</evidence>
<proteinExistence type="predicted"/>
<keyword evidence="1" id="KW-0472">Membrane</keyword>
<dbReference type="EMBL" id="SNRW01014203">
    <property type="protein sequence ID" value="KAA6371731.1"/>
    <property type="molecule type" value="Genomic_DNA"/>
</dbReference>
<reference evidence="2 3" key="1">
    <citation type="submission" date="2019-03" db="EMBL/GenBank/DDBJ databases">
        <title>Single cell metagenomics reveals metabolic interactions within the superorganism composed of flagellate Streblomastix strix and complex community of Bacteroidetes bacteria on its surface.</title>
        <authorList>
            <person name="Treitli S.C."/>
            <person name="Kolisko M."/>
            <person name="Husnik F."/>
            <person name="Keeling P."/>
            <person name="Hampl V."/>
        </authorList>
    </citation>
    <scope>NUCLEOTIDE SEQUENCE [LARGE SCALE GENOMIC DNA]</scope>
    <source>
        <strain evidence="2">ST1C</strain>
    </source>
</reference>
<feature type="transmembrane region" description="Helical" evidence="1">
    <location>
        <begin position="50"/>
        <end position="71"/>
    </location>
</feature>
<keyword evidence="1" id="KW-1133">Transmembrane helix</keyword>
<dbReference type="Proteomes" id="UP000324800">
    <property type="component" value="Unassembled WGS sequence"/>
</dbReference>
<evidence type="ECO:0000313" key="3">
    <source>
        <dbReference type="Proteomes" id="UP000324800"/>
    </source>
</evidence>
<organism evidence="2 3">
    <name type="scientific">Streblomastix strix</name>
    <dbReference type="NCBI Taxonomy" id="222440"/>
    <lineage>
        <taxon>Eukaryota</taxon>
        <taxon>Metamonada</taxon>
        <taxon>Preaxostyla</taxon>
        <taxon>Oxymonadida</taxon>
        <taxon>Streblomastigidae</taxon>
        <taxon>Streblomastix</taxon>
    </lineage>
</organism>
<comment type="caution">
    <text evidence="2">The sequence shown here is derived from an EMBL/GenBank/DDBJ whole genome shotgun (WGS) entry which is preliminary data.</text>
</comment>
<protein>
    <submittedName>
        <fullName evidence="2">Uncharacterized protein</fullName>
    </submittedName>
</protein>
<keyword evidence="1" id="KW-0812">Transmembrane</keyword>
<accession>A0A5J4UP27</accession>
<name>A0A5J4UP27_9EUKA</name>
<sequence length="72" mass="7917">IAGLNDYSERIRIAKATNGSFKYSLEFIQPSMAEKQKVFFCQNHYSKQSFATACGSFVGCSIIGSVGLLLMI</sequence>